<evidence type="ECO:0000256" key="3">
    <source>
        <dbReference type="ARBA" id="ARBA00022833"/>
    </source>
</evidence>
<dbReference type="SUPFAM" id="SSF90229">
    <property type="entry name" value="CCCH zinc finger"/>
    <property type="match status" value="1"/>
</dbReference>
<dbReference type="EMBL" id="KB320609">
    <property type="protein sequence ID" value="ELW67475.1"/>
    <property type="molecule type" value="Genomic_DNA"/>
</dbReference>
<keyword evidence="1 4" id="KW-0479">Metal-binding</keyword>
<sequence length="450" mass="50702">MEDRRAEKSCEQACESLQRQDYEMALKHCTEALLSLGQYSMADCTGPCPLERERIKIESLLYRIASFLQLKNYGQADEDCRHVLGEGLAKGDGAFRAVLCCMQLKGKLQPVSTILAKSLTGESLNGMVTKDLTRLKTLLTETETEDRSASTGLLCWCRRVSDADSVAYPVLSCSTNYKCVRLCLMTKAFHFHSFTHSFVKFTLTATSNVLSGYHVEDLDEGSCNGWHFRPPPRGITSSEEYTLCKRFLEQGICRYGAQCTSAHSQEELAEWQKRYASRLIKLKQQNENKQLSGSYMETLIEKWMNSLSPEKVLSECIEGVKVEHNPDLSVTVNTKKSHQTWTFALTCKPARMLYRVALLYDAHRPHFSIIAISAGDSTTQVSQEVPENCQEWIGGKMAQNGLDHYVYKVGIAFNTEIFGTFRQTIVFDFGLEPVLMQRVMIDAASTEGNI</sequence>
<dbReference type="Proteomes" id="UP000011518">
    <property type="component" value="Unassembled WGS sequence"/>
</dbReference>
<dbReference type="Gene3D" id="1.25.40.10">
    <property type="entry name" value="Tetratricopeptide repeat domain"/>
    <property type="match status" value="1"/>
</dbReference>
<organism evidence="6 7">
    <name type="scientific">Tupaia chinensis</name>
    <name type="common">Chinese tree shrew</name>
    <name type="synonym">Tupaia belangeri chinensis</name>
    <dbReference type="NCBI Taxonomy" id="246437"/>
    <lineage>
        <taxon>Eukaryota</taxon>
        <taxon>Metazoa</taxon>
        <taxon>Chordata</taxon>
        <taxon>Craniata</taxon>
        <taxon>Vertebrata</taxon>
        <taxon>Euteleostomi</taxon>
        <taxon>Mammalia</taxon>
        <taxon>Eutheria</taxon>
        <taxon>Euarchontoglires</taxon>
        <taxon>Scandentia</taxon>
        <taxon>Tupaiidae</taxon>
        <taxon>Tupaia</taxon>
    </lineage>
</organism>
<proteinExistence type="predicted"/>
<keyword evidence="2 4" id="KW-0863">Zinc-finger</keyword>
<accession>L9KX20</accession>
<dbReference type="AlphaFoldDB" id="L9KX20"/>
<reference evidence="7" key="1">
    <citation type="submission" date="2012-07" db="EMBL/GenBank/DDBJ databases">
        <title>Genome of the Chinese tree shrew, a rising model animal genetically related to primates.</title>
        <authorList>
            <person name="Zhang G."/>
            <person name="Fan Y."/>
            <person name="Yao Y."/>
            <person name="Huang Z."/>
        </authorList>
    </citation>
    <scope>NUCLEOTIDE SEQUENCE [LARGE SCALE GENOMIC DNA]</scope>
</reference>
<keyword evidence="6" id="KW-0547">Nucleotide-binding</keyword>
<dbReference type="Gene3D" id="4.10.1000.10">
    <property type="entry name" value="Zinc finger, CCCH-type"/>
    <property type="match status" value="1"/>
</dbReference>
<keyword evidence="7" id="KW-1185">Reference proteome</keyword>
<reference evidence="7" key="2">
    <citation type="journal article" date="2013" name="Nat. Commun.">
        <title>Genome of the Chinese tree shrew.</title>
        <authorList>
            <person name="Fan Y."/>
            <person name="Huang Z.Y."/>
            <person name="Cao C.C."/>
            <person name="Chen C.S."/>
            <person name="Chen Y.X."/>
            <person name="Fan D.D."/>
            <person name="He J."/>
            <person name="Hou H.L."/>
            <person name="Hu L."/>
            <person name="Hu X.T."/>
            <person name="Jiang X.T."/>
            <person name="Lai R."/>
            <person name="Lang Y.S."/>
            <person name="Liang B."/>
            <person name="Liao S.G."/>
            <person name="Mu D."/>
            <person name="Ma Y.Y."/>
            <person name="Niu Y.Y."/>
            <person name="Sun X.Q."/>
            <person name="Xia J.Q."/>
            <person name="Xiao J."/>
            <person name="Xiong Z.Q."/>
            <person name="Xu L."/>
            <person name="Yang L."/>
            <person name="Zhang Y."/>
            <person name="Zhao W."/>
            <person name="Zhao X.D."/>
            <person name="Zheng Y.T."/>
            <person name="Zhou J.M."/>
            <person name="Zhu Y.B."/>
            <person name="Zhang G.J."/>
            <person name="Wang J."/>
            <person name="Yao Y.G."/>
        </authorList>
    </citation>
    <scope>NUCLEOTIDE SEQUENCE [LARGE SCALE GENOMIC DNA]</scope>
</reference>
<evidence type="ECO:0000256" key="2">
    <source>
        <dbReference type="ARBA" id="ARBA00022771"/>
    </source>
</evidence>
<keyword evidence="6" id="KW-0347">Helicase</keyword>
<feature type="domain" description="C3H1-type" evidence="5">
    <location>
        <begin position="238"/>
        <end position="266"/>
    </location>
</feature>
<evidence type="ECO:0000259" key="5">
    <source>
        <dbReference type="PROSITE" id="PS50103"/>
    </source>
</evidence>
<evidence type="ECO:0000256" key="1">
    <source>
        <dbReference type="ARBA" id="ARBA00022723"/>
    </source>
</evidence>
<keyword evidence="3 4" id="KW-0862">Zinc</keyword>
<keyword evidence="6" id="KW-0378">Hydrolase</keyword>
<dbReference type="InParanoid" id="L9KX20"/>
<feature type="zinc finger region" description="C3H1-type" evidence="4">
    <location>
        <begin position="238"/>
        <end position="266"/>
    </location>
</feature>
<name>L9KX20_TUPCH</name>
<dbReference type="PROSITE" id="PS50103">
    <property type="entry name" value="ZF_C3H1"/>
    <property type="match status" value="1"/>
</dbReference>
<protein>
    <submittedName>
        <fullName evidence="6">Putative helicase with zinc finger domain</fullName>
    </submittedName>
</protein>
<dbReference type="InterPro" id="IPR011990">
    <property type="entry name" value="TPR-like_helical_dom_sf"/>
</dbReference>
<evidence type="ECO:0000313" key="7">
    <source>
        <dbReference type="Proteomes" id="UP000011518"/>
    </source>
</evidence>
<dbReference type="FunFam" id="4.10.1000.10:FF:000009">
    <property type="entry name" value="probable helicase with zinc finger domain"/>
    <property type="match status" value="1"/>
</dbReference>
<dbReference type="SMART" id="SM00356">
    <property type="entry name" value="ZnF_C3H1"/>
    <property type="match status" value="1"/>
</dbReference>
<evidence type="ECO:0000313" key="6">
    <source>
        <dbReference type="EMBL" id="ELW67475.1"/>
    </source>
</evidence>
<dbReference type="Pfam" id="PF00642">
    <property type="entry name" value="zf-CCCH"/>
    <property type="match status" value="1"/>
</dbReference>
<dbReference type="STRING" id="246437.L9KX20"/>
<dbReference type="GO" id="GO:0008270">
    <property type="term" value="F:zinc ion binding"/>
    <property type="evidence" value="ECO:0007669"/>
    <property type="project" value="UniProtKB-KW"/>
</dbReference>
<dbReference type="InterPro" id="IPR036855">
    <property type="entry name" value="Znf_CCCH_sf"/>
</dbReference>
<keyword evidence="6" id="KW-0067">ATP-binding</keyword>
<dbReference type="GO" id="GO:0004386">
    <property type="term" value="F:helicase activity"/>
    <property type="evidence" value="ECO:0007669"/>
    <property type="project" value="UniProtKB-KW"/>
</dbReference>
<dbReference type="InterPro" id="IPR000571">
    <property type="entry name" value="Znf_CCCH"/>
</dbReference>
<gene>
    <name evidence="6" type="ORF">TREES_T100002784</name>
</gene>
<evidence type="ECO:0000256" key="4">
    <source>
        <dbReference type="PROSITE-ProRule" id="PRU00723"/>
    </source>
</evidence>